<dbReference type="PANTHER" id="PTHR13887">
    <property type="entry name" value="GLUTATHIONE S-TRANSFERASE KAPPA"/>
    <property type="match status" value="1"/>
</dbReference>
<name>A0A3B0XYB8_9ZZZZ</name>
<dbReference type="PANTHER" id="PTHR13887:SF41">
    <property type="entry name" value="THIOREDOXIN SUPERFAMILY PROTEIN"/>
    <property type="match status" value="1"/>
</dbReference>
<proteinExistence type="predicted"/>
<evidence type="ECO:0000313" key="2">
    <source>
        <dbReference type="EMBL" id="VAW61176.1"/>
    </source>
</evidence>
<accession>A0A3B0XYB8</accession>
<protein>
    <recommendedName>
        <fullName evidence="1">DSBA-like thioredoxin domain-containing protein</fullName>
    </recommendedName>
</protein>
<dbReference type="InterPro" id="IPR036249">
    <property type="entry name" value="Thioredoxin-like_sf"/>
</dbReference>
<dbReference type="SUPFAM" id="SSF52833">
    <property type="entry name" value="Thioredoxin-like"/>
    <property type="match status" value="1"/>
</dbReference>
<dbReference type="Pfam" id="PF01323">
    <property type="entry name" value="DSBA"/>
    <property type="match status" value="1"/>
</dbReference>
<gene>
    <name evidence="2" type="ORF">MNBD_GAMMA09-362</name>
</gene>
<sequence>MKKPELKISILSDYICPFCFIGDLRLDVLREAYDLKVNWCFIEIHPETPAAGHSIKRLNYSDETWGSMMKNLLELAEEENIKLCEQTRITNSRKALLLSEACKTLGADVFYPLHQHIFNSCFIEGRNIGEEAVLRDIARQHDIPESTINQAWNEEYANGPADSVPASLLSYLQYAGALQVKSVPCFIIGKQILSGVITRKELLTAAKKTQEPKNFG</sequence>
<organism evidence="2">
    <name type="scientific">hydrothermal vent metagenome</name>
    <dbReference type="NCBI Taxonomy" id="652676"/>
    <lineage>
        <taxon>unclassified sequences</taxon>
        <taxon>metagenomes</taxon>
        <taxon>ecological metagenomes</taxon>
    </lineage>
</organism>
<evidence type="ECO:0000259" key="1">
    <source>
        <dbReference type="Pfam" id="PF01323"/>
    </source>
</evidence>
<dbReference type="AlphaFoldDB" id="A0A3B0XYB8"/>
<dbReference type="InterPro" id="IPR001853">
    <property type="entry name" value="DSBA-like_thioredoxin_dom"/>
</dbReference>
<dbReference type="EMBL" id="UOFI01000008">
    <property type="protein sequence ID" value="VAW61176.1"/>
    <property type="molecule type" value="Genomic_DNA"/>
</dbReference>
<dbReference type="GO" id="GO:0016491">
    <property type="term" value="F:oxidoreductase activity"/>
    <property type="evidence" value="ECO:0007669"/>
    <property type="project" value="InterPro"/>
</dbReference>
<dbReference type="Gene3D" id="3.40.30.10">
    <property type="entry name" value="Glutaredoxin"/>
    <property type="match status" value="1"/>
</dbReference>
<reference evidence="2" key="1">
    <citation type="submission" date="2018-06" db="EMBL/GenBank/DDBJ databases">
        <authorList>
            <person name="Zhirakovskaya E."/>
        </authorList>
    </citation>
    <scope>NUCLEOTIDE SEQUENCE</scope>
</reference>
<feature type="domain" description="DSBA-like thioredoxin" evidence="1">
    <location>
        <begin position="8"/>
        <end position="196"/>
    </location>
</feature>